<name>A0AAW2HLR8_9NEOP</name>
<dbReference type="AlphaFoldDB" id="A0AAW2HLR8"/>
<sequence length="241" mass="27701">MQEPSRLNLLNLLQKNLKTRERKTYIHRTIYIGDYSFNTPQDCRLIQLIFESNIKLLNDECDIPLTGFGLFYDGYFINIIERSFITWLGRPASPPVLLEKIEATGDPADTLRQIHTCIRKLYKLMDYLSSQPGNVIRATLDNISEVCQQHLPEANLLDFLLSSPALLDVSEFLSSYGTAPEVQFMEELVWPIPTDFVPYNIVGRDKSKVLMIRMNSDGKEYDKKDQKEDDAQGQDDDEAGR</sequence>
<organism evidence="2">
    <name type="scientific">Menopon gallinae</name>
    <name type="common">poultry shaft louse</name>
    <dbReference type="NCBI Taxonomy" id="328185"/>
    <lineage>
        <taxon>Eukaryota</taxon>
        <taxon>Metazoa</taxon>
        <taxon>Ecdysozoa</taxon>
        <taxon>Arthropoda</taxon>
        <taxon>Hexapoda</taxon>
        <taxon>Insecta</taxon>
        <taxon>Pterygota</taxon>
        <taxon>Neoptera</taxon>
        <taxon>Paraneoptera</taxon>
        <taxon>Psocodea</taxon>
        <taxon>Troctomorpha</taxon>
        <taxon>Phthiraptera</taxon>
        <taxon>Amblycera</taxon>
        <taxon>Menoponidae</taxon>
        <taxon>Menopon</taxon>
    </lineage>
</organism>
<reference evidence="2" key="1">
    <citation type="journal article" date="2024" name="Gigascience">
        <title>Chromosome-level genome of the poultry shaft louse Menopon gallinae provides insight into the host-switching and adaptive evolution of parasitic lice.</title>
        <authorList>
            <person name="Xu Y."/>
            <person name="Ma L."/>
            <person name="Liu S."/>
            <person name="Liang Y."/>
            <person name="Liu Q."/>
            <person name="He Z."/>
            <person name="Tian L."/>
            <person name="Duan Y."/>
            <person name="Cai W."/>
            <person name="Li H."/>
            <person name="Song F."/>
        </authorList>
    </citation>
    <scope>NUCLEOTIDE SEQUENCE</scope>
    <source>
        <strain evidence="2">Cailab_2023a</strain>
    </source>
</reference>
<protein>
    <submittedName>
        <fullName evidence="2">Uncharacterized protein</fullName>
    </submittedName>
</protein>
<dbReference type="PANTHER" id="PTHR34035">
    <property type="entry name" value="TESTIS-EXPRESSED PROTEIN 47"/>
    <property type="match status" value="1"/>
</dbReference>
<dbReference type="Pfam" id="PF24787">
    <property type="entry name" value="TEX47"/>
    <property type="match status" value="1"/>
</dbReference>
<feature type="compositionally biased region" description="Acidic residues" evidence="1">
    <location>
        <begin position="231"/>
        <end position="241"/>
    </location>
</feature>
<evidence type="ECO:0000256" key="1">
    <source>
        <dbReference type="SAM" id="MobiDB-lite"/>
    </source>
</evidence>
<dbReference type="EMBL" id="JARGDH010000004">
    <property type="protein sequence ID" value="KAL0270874.1"/>
    <property type="molecule type" value="Genomic_DNA"/>
</dbReference>
<dbReference type="InterPro" id="IPR055308">
    <property type="entry name" value="TEX47-like"/>
</dbReference>
<accession>A0AAW2HLR8</accession>
<evidence type="ECO:0000313" key="2">
    <source>
        <dbReference type="EMBL" id="KAL0270874.1"/>
    </source>
</evidence>
<comment type="caution">
    <text evidence="2">The sequence shown here is derived from an EMBL/GenBank/DDBJ whole genome shotgun (WGS) entry which is preliminary data.</text>
</comment>
<gene>
    <name evidence="2" type="ORF">PYX00_008146</name>
</gene>
<feature type="compositionally biased region" description="Basic and acidic residues" evidence="1">
    <location>
        <begin position="218"/>
        <end position="230"/>
    </location>
</feature>
<dbReference type="PANTHER" id="PTHR34035:SF1">
    <property type="entry name" value="TESTIS-EXPRESSED PROTEIN 47"/>
    <property type="match status" value="1"/>
</dbReference>
<proteinExistence type="predicted"/>
<feature type="region of interest" description="Disordered" evidence="1">
    <location>
        <begin position="218"/>
        <end position="241"/>
    </location>
</feature>